<gene>
    <name evidence="1" type="ORF">BRYFOR_08310</name>
</gene>
<keyword evidence="2" id="KW-1185">Reference proteome</keyword>
<accession>C6LI39</accession>
<name>C6LI39_9FIRM</name>
<reference evidence="1" key="1">
    <citation type="submission" date="2009-07" db="EMBL/GenBank/DDBJ databases">
        <authorList>
            <person name="Weinstock G."/>
            <person name="Sodergren E."/>
            <person name="Clifton S."/>
            <person name="Fulton L."/>
            <person name="Fulton B."/>
            <person name="Courtney L."/>
            <person name="Fronick C."/>
            <person name="Harrison M."/>
            <person name="Strong C."/>
            <person name="Farmer C."/>
            <person name="Delahaunty K."/>
            <person name="Markovic C."/>
            <person name="Hall O."/>
            <person name="Minx P."/>
            <person name="Tomlinson C."/>
            <person name="Mitreva M."/>
            <person name="Nelson J."/>
            <person name="Hou S."/>
            <person name="Wollam A."/>
            <person name="Pepin K.H."/>
            <person name="Johnson M."/>
            <person name="Bhonagiri V."/>
            <person name="Nash W.E."/>
            <person name="Warren W."/>
            <person name="Chinwalla A."/>
            <person name="Mardis E.R."/>
            <person name="Wilson R.K."/>
        </authorList>
    </citation>
    <scope>NUCLEOTIDE SEQUENCE [LARGE SCALE GENOMIC DNA]</scope>
    <source>
        <strain evidence="1">DSM 14469</strain>
    </source>
</reference>
<protein>
    <submittedName>
        <fullName evidence="1">Uncharacterized protein</fullName>
    </submittedName>
</protein>
<proteinExistence type="predicted"/>
<dbReference type="Proteomes" id="UP000005561">
    <property type="component" value="Unassembled WGS sequence"/>
</dbReference>
<comment type="caution">
    <text evidence="1">The sequence shown here is derived from an EMBL/GenBank/DDBJ whole genome shotgun (WGS) entry which is preliminary data.</text>
</comment>
<dbReference type="AlphaFoldDB" id="C6LI39"/>
<dbReference type="EMBL" id="ACCL02000016">
    <property type="protein sequence ID" value="EET59694.1"/>
    <property type="molecule type" value="Genomic_DNA"/>
</dbReference>
<sequence>MSDSNTKYDILHYLLPAVRLAAQERAGGEPGNFSILITI</sequence>
<evidence type="ECO:0000313" key="1">
    <source>
        <dbReference type="EMBL" id="EET59694.1"/>
    </source>
</evidence>
<evidence type="ECO:0000313" key="2">
    <source>
        <dbReference type="Proteomes" id="UP000005561"/>
    </source>
</evidence>
<organism evidence="1 2">
    <name type="scientific">Marvinbryantia formatexigens DSM 14469</name>
    <dbReference type="NCBI Taxonomy" id="478749"/>
    <lineage>
        <taxon>Bacteria</taxon>
        <taxon>Bacillati</taxon>
        <taxon>Bacillota</taxon>
        <taxon>Clostridia</taxon>
        <taxon>Lachnospirales</taxon>
        <taxon>Lachnospiraceae</taxon>
        <taxon>Marvinbryantia</taxon>
    </lineage>
</organism>